<sequence>MTTHCRLLLLTFILWIYSKANAVVLNPPTSYDREVMEERYKKWMEENKKKYNGVREWEERFGIYQSNVQFIDYVNSQNFSYKLTDNQFADMTNDEFKSMFLGRLTGRPSDNHDPINKTYYDLPDTIDWQEMGAVTPVQDQGLCGSCWAFAAVAAVEGLQKIKTGDLVSLSVQELVDCDRDENEGCNGGFMEPAYEYITKNGIATEKDYPYKGRNGKCDEEVKHHPLEMTGYKTVPTNDEQELQAVVAKQPVSVGIDAGGYEFQLYREGVFNGMCGISLNHGVTIVGYGEERGEKYWLVKNSWGPRWGEGGYVRMRRDIVRKTGLCGIAMLASYPI</sequence>
<dbReference type="CDD" id="cd02248">
    <property type="entry name" value="Peptidase_C1A"/>
    <property type="match status" value="1"/>
</dbReference>
<evidence type="ECO:0000256" key="1">
    <source>
        <dbReference type="ARBA" id="ARBA00008455"/>
    </source>
</evidence>
<reference evidence="10" key="1">
    <citation type="submission" date="2024-03" db="EMBL/GenBank/DDBJ databases">
        <title>WGS assembly of Saponaria officinalis var. Norfolk2.</title>
        <authorList>
            <person name="Jenkins J."/>
            <person name="Shu S."/>
            <person name="Grimwood J."/>
            <person name="Barry K."/>
            <person name="Goodstein D."/>
            <person name="Schmutz J."/>
            <person name="Leebens-Mack J."/>
            <person name="Osbourn A."/>
        </authorList>
    </citation>
    <scope>NUCLEOTIDE SEQUENCE [LARGE SCALE GENOMIC DNA]</scope>
    <source>
        <strain evidence="10">JIC</strain>
    </source>
</reference>
<dbReference type="SUPFAM" id="SSF54001">
    <property type="entry name" value="Cysteine proteinases"/>
    <property type="match status" value="1"/>
</dbReference>
<keyword evidence="3 7" id="KW-0732">Signal</keyword>
<dbReference type="Gene3D" id="3.90.70.10">
    <property type="entry name" value="Cysteine proteinases"/>
    <property type="match status" value="1"/>
</dbReference>
<dbReference type="Proteomes" id="UP001443914">
    <property type="component" value="Unassembled WGS sequence"/>
</dbReference>
<dbReference type="Pfam" id="PF08246">
    <property type="entry name" value="Inhibitor_I29"/>
    <property type="match status" value="1"/>
</dbReference>
<name>A0AAW1HKA5_SAPOF</name>
<dbReference type="AlphaFoldDB" id="A0AAW1HKA5"/>
<keyword evidence="11" id="KW-1185">Reference proteome</keyword>
<evidence type="ECO:0000256" key="7">
    <source>
        <dbReference type="SAM" id="SignalP"/>
    </source>
</evidence>
<protein>
    <submittedName>
        <fullName evidence="10">Uncharacterized protein</fullName>
    </submittedName>
</protein>
<dbReference type="InterPro" id="IPR013201">
    <property type="entry name" value="Prot_inhib_I29"/>
</dbReference>
<evidence type="ECO:0000256" key="2">
    <source>
        <dbReference type="ARBA" id="ARBA00022670"/>
    </source>
</evidence>
<keyword evidence="5" id="KW-0788">Thiol protease</keyword>
<dbReference type="EMBL" id="JBDFQZ010000011">
    <property type="protein sequence ID" value="KAK9676875.1"/>
    <property type="molecule type" value="Genomic_DNA"/>
</dbReference>
<dbReference type="SMART" id="SM00848">
    <property type="entry name" value="Inhibitor_I29"/>
    <property type="match status" value="1"/>
</dbReference>
<dbReference type="PROSITE" id="PS00139">
    <property type="entry name" value="THIOL_PROTEASE_CYS"/>
    <property type="match status" value="1"/>
</dbReference>
<dbReference type="SMART" id="SM00645">
    <property type="entry name" value="Pept_C1"/>
    <property type="match status" value="1"/>
</dbReference>
<dbReference type="PROSITE" id="PS00639">
    <property type="entry name" value="THIOL_PROTEASE_HIS"/>
    <property type="match status" value="1"/>
</dbReference>
<dbReference type="GO" id="GO:0008234">
    <property type="term" value="F:cysteine-type peptidase activity"/>
    <property type="evidence" value="ECO:0007669"/>
    <property type="project" value="UniProtKB-KW"/>
</dbReference>
<dbReference type="InterPro" id="IPR000668">
    <property type="entry name" value="Peptidase_C1A_C"/>
</dbReference>
<keyword evidence="6" id="KW-1015">Disulfide bond</keyword>
<dbReference type="Pfam" id="PF00112">
    <property type="entry name" value="Peptidase_C1"/>
    <property type="match status" value="1"/>
</dbReference>
<keyword evidence="2" id="KW-0645">Protease</keyword>
<dbReference type="InterPro" id="IPR025660">
    <property type="entry name" value="Pept_his_AS"/>
</dbReference>
<dbReference type="InterPro" id="IPR039417">
    <property type="entry name" value="Peptidase_C1A_papain-like"/>
</dbReference>
<feature type="domain" description="Peptidase C1A papain C-terminal" evidence="8">
    <location>
        <begin position="122"/>
        <end position="335"/>
    </location>
</feature>
<evidence type="ECO:0000259" key="9">
    <source>
        <dbReference type="SMART" id="SM00848"/>
    </source>
</evidence>
<evidence type="ECO:0000313" key="10">
    <source>
        <dbReference type="EMBL" id="KAK9676875.1"/>
    </source>
</evidence>
<gene>
    <name evidence="10" type="ORF">RND81_11G107000</name>
</gene>
<dbReference type="InterPro" id="IPR038765">
    <property type="entry name" value="Papain-like_cys_pep_sf"/>
</dbReference>
<evidence type="ECO:0000256" key="5">
    <source>
        <dbReference type="ARBA" id="ARBA00022807"/>
    </source>
</evidence>
<feature type="domain" description="Cathepsin propeptide inhibitor" evidence="9">
    <location>
        <begin position="40"/>
        <end position="96"/>
    </location>
</feature>
<accession>A0AAW1HKA5</accession>
<dbReference type="PRINTS" id="PR00705">
    <property type="entry name" value="PAPAIN"/>
</dbReference>
<evidence type="ECO:0000313" key="11">
    <source>
        <dbReference type="Proteomes" id="UP001443914"/>
    </source>
</evidence>
<comment type="caution">
    <text evidence="10">The sequence shown here is derived from an EMBL/GenBank/DDBJ whole genome shotgun (WGS) entry which is preliminary data.</text>
</comment>
<evidence type="ECO:0000259" key="8">
    <source>
        <dbReference type="SMART" id="SM00645"/>
    </source>
</evidence>
<dbReference type="GO" id="GO:0006508">
    <property type="term" value="P:proteolysis"/>
    <property type="evidence" value="ECO:0007669"/>
    <property type="project" value="UniProtKB-KW"/>
</dbReference>
<dbReference type="InterPro" id="IPR025661">
    <property type="entry name" value="Pept_asp_AS"/>
</dbReference>
<dbReference type="PANTHER" id="PTHR12411">
    <property type="entry name" value="CYSTEINE PROTEASE FAMILY C1-RELATED"/>
    <property type="match status" value="1"/>
</dbReference>
<feature type="chain" id="PRO_5043822331" evidence="7">
    <location>
        <begin position="23"/>
        <end position="335"/>
    </location>
</feature>
<dbReference type="InterPro" id="IPR013128">
    <property type="entry name" value="Peptidase_C1A"/>
</dbReference>
<organism evidence="10 11">
    <name type="scientific">Saponaria officinalis</name>
    <name type="common">Common soapwort</name>
    <name type="synonym">Lychnis saponaria</name>
    <dbReference type="NCBI Taxonomy" id="3572"/>
    <lineage>
        <taxon>Eukaryota</taxon>
        <taxon>Viridiplantae</taxon>
        <taxon>Streptophyta</taxon>
        <taxon>Embryophyta</taxon>
        <taxon>Tracheophyta</taxon>
        <taxon>Spermatophyta</taxon>
        <taxon>Magnoliopsida</taxon>
        <taxon>eudicotyledons</taxon>
        <taxon>Gunneridae</taxon>
        <taxon>Pentapetalae</taxon>
        <taxon>Caryophyllales</taxon>
        <taxon>Caryophyllaceae</taxon>
        <taxon>Caryophylleae</taxon>
        <taxon>Saponaria</taxon>
    </lineage>
</organism>
<proteinExistence type="inferred from homology"/>
<feature type="signal peptide" evidence="7">
    <location>
        <begin position="1"/>
        <end position="22"/>
    </location>
</feature>
<evidence type="ECO:0000256" key="6">
    <source>
        <dbReference type="ARBA" id="ARBA00023157"/>
    </source>
</evidence>
<evidence type="ECO:0000256" key="4">
    <source>
        <dbReference type="ARBA" id="ARBA00022801"/>
    </source>
</evidence>
<dbReference type="InterPro" id="IPR000169">
    <property type="entry name" value="Pept_cys_AS"/>
</dbReference>
<keyword evidence="4" id="KW-0378">Hydrolase</keyword>
<dbReference type="FunFam" id="3.90.70.10:FF:000067">
    <property type="entry name" value="Senescence-specific cysteine protease"/>
    <property type="match status" value="1"/>
</dbReference>
<dbReference type="PROSITE" id="PS00640">
    <property type="entry name" value="THIOL_PROTEASE_ASN"/>
    <property type="match status" value="1"/>
</dbReference>
<evidence type="ECO:0000256" key="3">
    <source>
        <dbReference type="ARBA" id="ARBA00022729"/>
    </source>
</evidence>
<comment type="similarity">
    <text evidence="1">Belongs to the peptidase C1 family.</text>
</comment>